<evidence type="ECO:0000313" key="2">
    <source>
        <dbReference type="Proteomes" id="UP000307217"/>
    </source>
</evidence>
<reference evidence="2" key="2">
    <citation type="submission" date="2019-06" db="EMBL/GenBank/DDBJ databases">
        <title>Co-occurence of chitin degradation, pigmentation and bioactivity in marine Pseudoalteromonas.</title>
        <authorList>
            <person name="Sonnenschein E.C."/>
            <person name="Bech P.K."/>
        </authorList>
    </citation>
    <scope>NUCLEOTIDE SEQUENCE [LARGE SCALE GENOMIC DNA]</scope>
    <source>
        <strain evidence="2">S3790</strain>
    </source>
</reference>
<reference evidence="1 2" key="1">
    <citation type="submission" date="2018-01" db="EMBL/GenBank/DDBJ databases">
        <authorList>
            <person name="Paulsen S."/>
            <person name="Gram L.K."/>
        </authorList>
    </citation>
    <scope>NUCLEOTIDE SEQUENCE [LARGE SCALE GENOMIC DNA]</scope>
    <source>
        <strain evidence="1 2">S3790</strain>
    </source>
</reference>
<dbReference type="EMBL" id="PNBX01000071">
    <property type="protein sequence ID" value="TMO66742.1"/>
    <property type="molecule type" value="Genomic_DNA"/>
</dbReference>
<protein>
    <submittedName>
        <fullName evidence="1">Uncharacterized protein</fullName>
    </submittedName>
</protein>
<organism evidence="1 2">
    <name type="scientific">Pseudoalteromonas aurantia</name>
    <dbReference type="NCBI Taxonomy" id="43654"/>
    <lineage>
        <taxon>Bacteria</taxon>
        <taxon>Pseudomonadati</taxon>
        <taxon>Pseudomonadota</taxon>
        <taxon>Gammaproteobacteria</taxon>
        <taxon>Alteromonadales</taxon>
        <taxon>Pseudoalteromonadaceae</taxon>
        <taxon>Pseudoalteromonas</taxon>
    </lineage>
</organism>
<sequence>MTSLLPLDVASESLQKLGLKDVTKYSIATKKLYIKHIFIKNLDSNLVKPKLTYTDLEFFRTTNAVDGYCYVLVYVFNKRRKKFDMAFFLEDAEAIKGIDTLEAKKRMTDLYSISRNIRGALLGQF</sequence>
<gene>
    <name evidence="1" type="ORF">CWC19_15570</name>
</gene>
<dbReference type="Proteomes" id="UP000307217">
    <property type="component" value="Unassembled WGS sequence"/>
</dbReference>
<dbReference type="OrthoDB" id="6289460at2"/>
<evidence type="ECO:0000313" key="1">
    <source>
        <dbReference type="EMBL" id="TMO66742.1"/>
    </source>
</evidence>
<name>A0A5S3V5W5_9GAMM</name>
<comment type="caution">
    <text evidence="1">The sequence shown here is derived from an EMBL/GenBank/DDBJ whole genome shotgun (WGS) entry which is preliminary data.</text>
</comment>
<dbReference type="RefSeq" id="WP_138592713.1">
    <property type="nucleotide sequence ID" value="NZ_PNBX01000071.1"/>
</dbReference>
<dbReference type="AlphaFoldDB" id="A0A5S3V5W5"/>
<accession>A0A5S3V5W5</accession>
<proteinExistence type="predicted"/>